<name>A0A6N8DKY9_RHOAC</name>
<comment type="caution">
    <text evidence="4">The sequence shown here is derived from an EMBL/GenBank/DDBJ whole genome shotgun (WGS) entry which is preliminary data.</text>
</comment>
<evidence type="ECO:0000313" key="5">
    <source>
        <dbReference type="Proteomes" id="UP000439113"/>
    </source>
</evidence>
<sequence>MNLDILRESDREDWLPLRRGYLTFYKADLPETTTALTFSRLIDPAESAMGAFIARENSEDGVALGITHWMDHRSCWTPGDYCYLQDLFVAQTARWTGVATALIEAVAAAAKKRFCSRVYWITHETNLDAQKMYVRVAERSGFIQFVKKLG</sequence>
<evidence type="ECO:0000256" key="1">
    <source>
        <dbReference type="ARBA" id="ARBA00022679"/>
    </source>
</evidence>
<dbReference type="PANTHER" id="PTHR10545:SF42">
    <property type="entry name" value="ACETYLTRANSFERASE"/>
    <property type="match status" value="1"/>
</dbReference>
<reference evidence="4 5" key="1">
    <citation type="submission" date="2019-11" db="EMBL/GenBank/DDBJ databases">
        <title>Whole-genome sequence of a Rhodoblastus acidophilus DSM 142.</title>
        <authorList>
            <person name="Kyndt J.A."/>
            <person name="Meyer T.E."/>
        </authorList>
    </citation>
    <scope>NUCLEOTIDE SEQUENCE [LARGE SCALE GENOMIC DNA]</scope>
    <source>
        <strain evidence="4 5">DSM 142</strain>
    </source>
</reference>
<gene>
    <name evidence="4" type="ORF">GJ654_08675</name>
</gene>
<dbReference type="Gene3D" id="3.40.630.30">
    <property type="match status" value="1"/>
</dbReference>
<dbReference type="InterPro" id="IPR051016">
    <property type="entry name" value="Diverse_Substrate_AcTransf"/>
</dbReference>
<evidence type="ECO:0000259" key="3">
    <source>
        <dbReference type="PROSITE" id="PS51186"/>
    </source>
</evidence>
<feature type="domain" description="N-acetyltransferase" evidence="3">
    <location>
        <begin position="1"/>
        <end position="150"/>
    </location>
</feature>
<keyword evidence="1 4" id="KW-0808">Transferase</keyword>
<dbReference type="RefSeq" id="WP_155445750.1">
    <property type="nucleotide sequence ID" value="NZ_JAOQNR010000004.1"/>
</dbReference>
<dbReference type="SUPFAM" id="SSF55729">
    <property type="entry name" value="Acyl-CoA N-acyltransferases (Nat)"/>
    <property type="match status" value="1"/>
</dbReference>
<dbReference type="InterPro" id="IPR000182">
    <property type="entry name" value="GNAT_dom"/>
</dbReference>
<dbReference type="Proteomes" id="UP000439113">
    <property type="component" value="Unassembled WGS sequence"/>
</dbReference>
<dbReference type="PROSITE" id="PS51186">
    <property type="entry name" value="GNAT"/>
    <property type="match status" value="1"/>
</dbReference>
<evidence type="ECO:0000256" key="2">
    <source>
        <dbReference type="ARBA" id="ARBA00023315"/>
    </source>
</evidence>
<dbReference type="EMBL" id="WNKS01000005">
    <property type="protein sequence ID" value="MTV31067.1"/>
    <property type="molecule type" value="Genomic_DNA"/>
</dbReference>
<accession>A0A6N8DKY9</accession>
<dbReference type="PANTHER" id="PTHR10545">
    <property type="entry name" value="DIAMINE N-ACETYLTRANSFERASE"/>
    <property type="match status" value="1"/>
</dbReference>
<dbReference type="InterPro" id="IPR016181">
    <property type="entry name" value="Acyl_CoA_acyltransferase"/>
</dbReference>
<dbReference type="OrthoDB" id="9805924at2"/>
<dbReference type="Pfam" id="PF00583">
    <property type="entry name" value="Acetyltransf_1"/>
    <property type="match status" value="1"/>
</dbReference>
<protein>
    <submittedName>
        <fullName evidence="4">GNAT family N-acetyltransferase</fullName>
    </submittedName>
</protein>
<organism evidence="4 5">
    <name type="scientific">Rhodoblastus acidophilus</name>
    <name type="common">Rhodopseudomonas acidophila</name>
    <dbReference type="NCBI Taxonomy" id="1074"/>
    <lineage>
        <taxon>Bacteria</taxon>
        <taxon>Pseudomonadati</taxon>
        <taxon>Pseudomonadota</taxon>
        <taxon>Alphaproteobacteria</taxon>
        <taxon>Hyphomicrobiales</taxon>
        <taxon>Rhodoblastaceae</taxon>
        <taxon>Rhodoblastus</taxon>
    </lineage>
</organism>
<dbReference type="AlphaFoldDB" id="A0A6N8DKY9"/>
<evidence type="ECO:0000313" key="4">
    <source>
        <dbReference type="EMBL" id="MTV31067.1"/>
    </source>
</evidence>
<keyword evidence="2" id="KW-0012">Acyltransferase</keyword>
<proteinExistence type="predicted"/>
<dbReference type="GO" id="GO:0008080">
    <property type="term" value="F:N-acetyltransferase activity"/>
    <property type="evidence" value="ECO:0007669"/>
    <property type="project" value="TreeGrafter"/>
</dbReference>